<keyword evidence="4 7" id="KW-0812">Transmembrane</keyword>
<feature type="transmembrane region" description="Helical" evidence="7">
    <location>
        <begin position="272"/>
        <end position="294"/>
    </location>
</feature>
<evidence type="ECO:0000256" key="7">
    <source>
        <dbReference type="SAM" id="Phobius"/>
    </source>
</evidence>
<dbReference type="PANTHER" id="PTHR43141">
    <property type="entry name" value="CYTOCHROME BD2 SUBUNIT II"/>
    <property type="match status" value="1"/>
</dbReference>
<dbReference type="GO" id="GO:0016682">
    <property type="term" value="F:oxidoreductase activity, acting on diphenols and related substances as donors, oxygen as acceptor"/>
    <property type="evidence" value="ECO:0007669"/>
    <property type="project" value="TreeGrafter"/>
</dbReference>
<evidence type="ECO:0000256" key="3">
    <source>
        <dbReference type="ARBA" id="ARBA00022475"/>
    </source>
</evidence>
<keyword evidence="8" id="KW-1185">Reference proteome</keyword>
<comment type="subcellular location">
    <subcellularLocation>
        <location evidence="1">Cell membrane</location>
        <topology evidence="1">Multi-pass membrane protein</topology>
    </subcellularLocation>
</comment>
<dbReference type="PANTHER" id="PTHR43141:SF2">
    <property type="entry name" value="BLR3729 PROTEIN"/>
    <property type="match status" value="1"/>
</dbReference>
<dbReference type="GO" id="GO:0009055">
    <property type="term" value="F:electron transfer activity"/>
    <property type="evidence" value="ECO:0007669"/>
    <property type="project" value="TreeGrafter"/>
</dbReference>
<reference evidence="9" key="2">
    <citation type="submission" date="2025-08" db="UniProtKB">
        <authorList>
            <consortium name="RefSeq"/>
        </authorList>
    </citation>
    <scope>IDENTIFICATION</scope>
</reference>
<feature type="transmembrane region" description="Helical" evidence="7">
    <location>
        <begin position="14"/>
        <end position="34"/>
    </location>
</feature>
<feature type="transmembrane region" description="Helical" evidence="7">
    <location>
        <begin position="194"/>
        <end position="219"/>
    </location>
</feature>
<dbReference type="Pfam" id="PF02322">
    <property type="entry name" value="Cyt_bd_oxida_II"/>
    <property type="match status" value="1"/>
</dbReference>
<feature type="transmembrane region" description="Helical" evidence="7">
    <location>
        <begin position="128"/>
        <end position="148"/>
    </location>
</feature>
<evidence type="ECO:0000256" key="2">
    <source>
        <dbReference type="ARBA" id="ARBA00007543"/>
    </source>
</evidence>
<accession>A0A8B6X5M0</accession>
<evidence type="ECO:0000313" key="8">
    <source>
        <dbReference type="Proteomes" id="UP000675920"/>
    </source>
</evidence>
<dbReference type="RefSeq" id="WP_028312354.1">
    <property type="nucleotide sequence ID" value="NZ_AXWS01000018.1"/>
</dbReference>
<comment type="similarity">
    <text evidence="2">Belongs to the cytochrome ubiquinol oxidase subunit 2 family.</text>
</comment>
<evidence type="ECO:0000256" key="5">
    <source>
        <dbReference type="ARBA" id="ARBA00022989"/>
    </source>
</evidence>
<dbReference type="Proteomes" id="UP000675920">
    <property type="component" value="Unplaced"/>
</dbReference>
<dbReference type="AlphaFoldDB" id="A0A8B6X5M0"/>
<dbReference type="GO" id="GO:0005886">
    <property type="term" value="C:plasma membrane"/>
    <property type="evidence" value="ECO:0007669"/>
    <property type="project" value="UniProtKB-SubCell"/>
</dbReference>
<dbReference type="GO" id="GO:0070069">
    <property type="term" value="C:cytochrome complex"/>
    <property type="evidence" value="ECO:0007669"/>
    <property type="project" value="TreeGrafter"/>
</dbReference>
<proteinExistence type="inferred from homology"/>
<name>A0A8B6X5M0_9BURK</name>
<organism evidence="8 9">
    <name type="scientific">Derxia gummosa DSM 723</name>
    <dbReference type="NCBI Taxonomy" id="1121388"/>
    <lineage>
        <taxon>Bacteria</taxon>
        <taxon>Pseudomonadati</taxon>
        <taxon>Pseudomonadota</taxon>
        <taxon>Betaproteobacteria</taxon>
        <taxon>Burkholderiales</taxon>
        <taxon>Alcaligenaceae</taxon>
        <taxon>Derxia</taxon>
    </lineage>
</organism>
<evidence type="ECO:0000256" key="6">
    <source>
        <dbReference type="ARBA" id="ARBA00023136"/>
    </source>
</evidence>
<feature type="transmembrane region" description="Helical" evidence="7">
    <location>
        <begin position="88"/>
        <end position="107"/>
    </location>
</feature>
<reference evidence="9" key="1">
    <citation type="journal article" date="2011" name="Biochim. Biophys. Acta">
        <title>The cytochrome bd respiratory oxygen reductases.</title>
        <authorList>
            <person name="Borisov V.B."/>
            <person name="Gennis R.B."/>
            <person name="Hemp J."/>
            <person name="Verkhovsky M.I."/>
        </authorList>
    </citation>
    <scope>NUCLEOTIDE SEQUENCE</scope>
</reference>
<evidence type="ECO:0000313" key="9">
    <source>
        <dbReference type="RefSeq" id="WP_028312354.1"/>
    </source>
</evidence>
<keyword evidence="3" id="KW-1003">Cell membrane</keyword>
<feature type="transmembrane region" description="Helical" evidence="7">
    <location>
        <begin position="231"/>
        <end position="252"/>
    </location>
</feature>
<dbReference type="GO" id="GO:0019646">
    <property type="term" value="P:aerobic electron transport chain"/>
    <property type="evidence" value="ECO:0007669"/>
    <property type="project" value="TreeGrafter"/>
</dbReference>
<feature type="transmembrane region" description="Helical" evidence="7">
    <location>
        <begin position="314"/>
        <end position="339"/>
    </location>
</feature>
<feature type="transmembrane region" description="Helical" evidence="7">
    <location>
        <begin position="160"/>
        <end position="182"/>
    </location>
</feature>
<evidence type="ECO:0000256" key="4">
    <source>
        <dbReference type="ARBA" id="ARBA00022692"/>
    </source>
</evidence>
<protein>
    <submittedName>
        <fullName evidence="9">Cytochrome d ubiquinol oxidase subunit II</fullName>
    </submittedName>
</protein>
<dbReference type="OrthoDB" id="9776710at2"/>
<evidence type="ECO:0000256" key="1">
    <source>
        <dbReference type="ARBA" id="ARBA00004651"/>
    </source>
</evidence>
<keyword evidence="5 7" id="KW-1133">Transmembrane helix</keyword>
<keyword evidence="6 7" id="KW-0472">Membrane</keyword>
<dbReference type="InterPro" id="IPR003317">
    <property type="entry name" value="Cyt-d_oxidase_su2"/>
</dbReference>
<sequence length="349" mass="37968">MNDLIPAGLTGDALWLPVVFLALMGFAILAYVILDGYDLGVGLLMSRAGDDDKDVMVSTIGPFWDANETWLVLGIGLLLIAFPNAHGAILQALYLPVALMLFGLILRGVAFDFRVKARDHHKPLWNRLFFAGSLIASLTQGVMLGRLVTGFVPSLVNDVFSLAIGFCLAAGYGLLGAGWLLIKTEGPLQARAVRWAQVCLVLTALGVAAVSIATPIVSARIFEKWFSLPNILFLAPIPLLTAALFLACWLFLRRLGHDADEGNARGLERWCWAPFACTVGIFVLSFNGLAVSLFPYLVIDRMTIWQVAAASESLWFVLAGAAVVLPAILVYTAFVYRVFRGKTRALSYY</sequence>